<comment type="caution">
    <text evidence="1">The sequence shown here is derived from an EMBL/GenBank/DDBJ whole genome shotgun (WGS) entry which is preliminary data.</text>
</comment>
<organism evidence="1 2">
    <name type="scientific">Vitis rotundifolia</name>
    <name type="common">Muscadine grape</name>
    <dbReference type="NCBI Taxonomy" id="103349"/>
    <lineage>
        <taxon>Eukaryota</taxon>
        <taxon>Viridiplantae</taxon>
        <taxon>Streptophyta</taxon>
        <taxon>Embryophyta</taxon>
        <taxon>Tracheophyta</taxon>
        <taxon>Spermatophyta</taxon>
        <taxon>Magnoliopsida</taxon>
        <taxon>eudicotyledons</taxon>
        <taxon>Gunneridae</taxon>
        <taxon>Pentapetalae</taxon>
        <taxon>rosids</taxon>
        <taxon>Vitales</taxon>
        <taxon>Vitaceae</taxon>
        <taxon>Viteae</taxon>
        <taxon>Vitis</taxon>
    </lineage>
</organism>
<dbReference type="SUPFAM" id="SSF81665">
    <property type="entry name" value="Calcium ATPase, transmembrane domain M"/>
    <property type="match status" value="1"/>
</dbReference>
<dbReference type="Gene3D" id="2.70.150.10">
    <property type="entry name" value="Calcium-transporting ATPase, cytoplasmic transduction domain A"/>
    <property type="match status" value="1"/>
</dbReference>
<sequence length="100" mass="11244">MARRGGGEMEITTFVEPLVIFLILIENAIVRVWQENNAKKVLEALKEIQSEQAALVLGASVTITHEKNETRLHHKLARISEATPMELVEGQKKLPRSSTR</sequence>
<reference evidence="1 2" key="1">
    <citation type="journal article" date="2023" name="BMC Biotechnol.">
        <title>Vitis rotundifolia cv Carlos genome sequencing.</title>
        <authorList>
            <person name="Huff M."/>
            <person name="Hulse-Kemp A."/>
            <person name="Scheffler B."/>
            <person name="Youngblood R."/>
            <person name="Simpson S."/>
            <person name="Babiker E."/>
            <person name="Staton M."/>
        </authorList>
    </citation>
    <scope>NUCLEOTIDE SEQUENCE [LARGE SCALE GENOMIC DNA]</scope>
    <source>
        <tissue evidence="1">Leaf</tissue>
    </source>
</reference>
<dbReference type="Proteomes" id="UP001168098">
    <property type="component" value="Unassembled WGS sequence"/>
</dbReference>
<keyword evidence="2" id="KW-1185">Reference proteome</keyword>
<evidence type="ECO:0000313" key="1">
    <source>
        <dbReference type="EMBL" id="KAJ9672813.1"/>
    </source>
</evidence>
<name>A0AA38YLT4_VITRO</name>
<accession>A0AA38YLT4</accession>
<evidence type="ECO:0000313" key="2">
    <source>
        <dbReference type="Proteomes" id="UP001168098"/>
    </source>
</evidence>
<proteinExistence type="predicted"/>
<dbReference type="AlphaFoldDB" id="A0AA38YLT4"/>
<dbReference type="InterPro" id="IPR023298">
    <property type="entry name" value="ATPase_P-typ_TM_dom_sf"/>
</dbReference>
<protein>
    <submittedName>
        <fullName evidence="1">Uncharacterized protein</fullName>
    </submittedName>
</protein>
<gene>
    <name evidence="1" type="ORF">PVL29_026161</name>
</gene>
<dbReference type="Gene3D" id="1.20.1110.10">
    <property type="entry name" value="Calcium-transporting ATPase, transmembrane domain"/>
    <property type="match status" value="1"/>
</dbReference>
<dbReference type="EMBL" id="JARBHA010000019">
    <property type="protein sequence ID" value="KAJ9672813.1"/>
    <property type="molecule type" value="Genomic_DNA"/>
</dbReference>